<organism evidence="1 2">
    <name type="scientific">Trifolium medium</name>
    <dbReference type="NCBI Taxonomy" id="97028"/>
    <lineage>
        <taxon>Eukaryota</taxon>
        <taxon>Viridiplantae</taxon>
        <taxon>Streptophyta</taxon>
        <taxon>Embryophyta</taxon>
        <taxon>Tracheophyta</taxon>
        <taxon>Spermatophyta</taxon>
        <taxon>Magnoliopsida</taxon>
        <taxon>eudicotyledons</taxon>
        <taxon>Gunneridae</taxon>
        <taxon>Pentapetalae</taxon>
        <taxon>rosids</taxon>
        <taxon>fabids</taxon>
        <taxon>Fabales</taxon>
        <taxon>Fabaceae</taxon>
        <taxon>Papilionoideae</taxon>
        <taxon>50 kb inversion clade</taxon>
        <taxon>NPAAA clade</taxon>
        <taxon>Hologalegina</taxon>
        <taxon>IRL clade</taxon>
        <taxon>Trifolieae</taxon>
        <taxon>Trifolium</taxon>
    </lineage>
</organism>
<name>A0A392TJV3_9FABA</name>
<dbReference type="AlphaFoldDB" id="A0A392TJV3"/>
<keyword evidence="2" id="KW-1185">Reference proteome</keyword>
<dbReference type="EMBL" id="LXQA010589630">
    <property type="protein sequence ID" value="MCI60874.1"/>
    <property type="molecule type" value="Genomic_DNA"/>
</dbReference>
<reference evidence="1 2" key="1">
    <citation type="journal article" date="2018" name="Front. Plant Sci.">
        <title>Red Clover (Trifolium pratense) and Zigzag Clover (T. medium) - A Picture of Genomic Similarities and Differences.</title>
        <authorList>
            <person name="Dluhosova J."/>
            <person name="Istvanek J."/>
            <person name="Nedelnik J."/>
            <person name="Repkova J."/>
        </authorList>
    </citation>
    <scope>NUCLEOTIDE SEQUENCE [LARGE SCALE GENOMIC DNA]</scope>
    <source>
        <strain evidence="2">cv. 10/8</strain>
        <tissue evidence="1">Leaf</tissue>
    </source>
</reference>
<dbReference type="Proteomes" id="UP000265520">
    <property type="component" value="Unassembled WGS sequence"/>
</dbReference>
<sequence length="35" mass="3900">MDTTLSLRCGERIPPLQENQPLPTAIFTITHGFTT</sequence>
<proteinExistence type="predicted"/>
<protein>
    <submittedName>
        <fullName evidence="1">Uncharacterized protein</fullName>
    </submittedName>
</protein>
<evidence type="ECO:0000313" key="1">
    <source>
        <dbReference type="EMBL" id="MCI60874.1"/>
    </source>
</evidence>
<accession>A0A392TJV3</accession>
<evidence type="ECO:0000313" key="2">
    <source>
        <dbReference type="Proteomes" id="UP000265520"/>
    </source>
</evidence>
<comment type="caution">
    <text evidence="1">The sequence shown here is derived from an EMBL/GenBank/DDBJ whole genome shotgun (WGS) entry which is preliminary data.</text>
</comment>
<feature type="non-terminal residue" evidence="1">
    <location>
        <position position="35"/>
    </location>
</feature>